<evidence type="ECO:0000256" key="3">
    <source>
        <dbReference type="ARBA" id="ARBA00023125"/>
    </source>
</evidence>
<evidence type="ECO:0000256" key="1">
    <source>
        <dbReference type="ARBA" id="ARBA00005820"/>
    </source>
</evidence>
<dbReference type="Pfam" id="PF13424">
    <property type="entry name" value="TPR_12"/>
    <property type="match status" value="1"/>
</dbReference>
<dbReference type="InterPro" id="IPR036388">
    <property type="entry name" value="WH-like_DNA-bd_sf"/>
</dbReference>
<proteinExistence type="inferred from homology"/>
<dbReference type="SMART" id="SM00382">
    <property type="entry name" value="AAA"/>
    <property type="match status" value="1"/>
</dbReference>
<feature type="domain" description="OmpR/PhoB-type" evidence="8">
    <location>
        <begin position="51"/>
        <end position="153"/>
    </location>
</feature>
<feature type="DNA-binding region" description="OmpR/PhoB-type" evidence="6">
    <location>
        <begin position="51"/>
        <end position="153"/>
    </location>
</feature>
<dbReference type="Gene3D" id="1.25.40.10">
    <property type="entry name" value="Tetratricopeptide repeat domain"/>
    <property type="match status" value="2"/>
</dbReference>
<comment type="caution">
    <text evidence="9">The sequence shown here is derived from an EMBL/GenBank/DDBJ whole genome shotgun (WGS) entry which is preliminary data.</text>
</comment>
<dbReference type="InterPro" id="IPR051677">
    <property type="entry name" value="AfsR-DnrI-RedD_regulator"/>
</dbReference>
<dbReference type="SMART" id="SM00862">
    <property type="entry name" value="Trans_reg_C"/>
    <property type="match status" value="1"/>
</dbReference>
<feature type="region of interest" description="Disordered" evidence="7">
    <location>
        <begin position="31"/>
        <end position="54"/>
    </location>
</feature>
<evidence type="ECO:0000256" key="5">
    <source>
        <dbReference type="PROSITE-ProRule" id="PRU00339"/>
    </source>
</evidence>
<dbReference type="InterPro" id="IPR003593">
    <property type="entry name" value="AAA+_ATPase"/>
</dbReference>
<dbReference type="EMBL" id="SMKP01000203">
    <property type="protein sequence ID" value="TDD12351.1"/>
    <property type="molecule type" value="Genomic_DNA"/>
</dbReference>
<dbReference type="GO" id="GO:0000160">
    <property type="term" value="P:phosphorelay signal transduction system"/>
    <property type="evidence" value="ECO:0007669"/>
    <property type="project" value="InterPro"/>
</dbReference>
<dbReference type="SMART" id="SM00028">
    <property type="entry name" value="TPR"/>
    <property type="match status" value="5"/>
</dbReference>
<dbReference type="InterPro" id="IPR011990">
    <property type="entry name" value="TPR-like_helical_dom_sf"/>
</dbReference>
<dbReference type="Gene3D" id="1.10.10.10">
    <property type="entry name" value="Winged helix-like DNA-binding domain superfamily/Winged helix DNA-binding domain"/>
    <property type="match status" value="2"/>
</dbReference>
<dbReference type="AlphaFoldDB" id="A0A4R4W397"/>
<keyword evidence="5" id="KW-0802">TPR repeat</keyword>
<feature type="repeat" description="TPR" evidence="5">
    <location>
        <begin position="849"/>
        <end position="882"/>
    </location>
</feature>
<dbReference type="Pfam" id="PF03704">
    <property type="entry name" value="BTAD"/>
    <property type="match status" value="1"/>
</dbReference>
<evidence type="ECO:0000256" key="4">
    <source>
        <dbReference type="ARBA" id="ARBA00023163"/>
    </source>
</evidence>
<dbReference type="InterPro" id="IPR027417">
    <property type="entry name" value="P-loop_NTPase"/>
</dbReference>
<sequence>MKATLSDTIRNARGPVQLVWRPRRWVVREAPATRPGSRRSGRRDSFDVSVGPGKERGGVPEVSIRLLGPFEVRLPDRTVRIASKRQRALLASLALPPGRVVTVDVLTERIWGADLPSSPREAVQNNVHRLRRLLGPELGGLVRNVADGYLLDVGQDQVDASRFDRLVRAAEQATDGEPARARELLRAALELWRGEPLGDVASDSLQRDHAPALTERYLAAVERRVDLDLALGDRAPSTLIAELRVLTARFPVRESLWERLLTVLIADRRQAEALEAYESVRNTLAHTLGADPSARLQSLHRRLLTGDPEPERVTPRQLPPAPAGFAGRTAELAALDEQLDRWSGSGLALVAVHGVGGAGKTALAVHWARLRQDRFSGGQLYLDLHGYGPGRPATAEAALGRLLRSIGTPPDRVPNDAGEAVALLRTLLAGRRMLLLLDNAHDAEHVRPLLPGSHCFVIVTSRSDLRGLAARDGAHRVALRELAAADALALLTAAIPRHRAEAEPDALAELARLCGRLPLALRIAAELGSQHPDRSLAHLVDDLRQRRSPLDALADSDPGTDLRTVFSWSYDLLPPDLAHAFSHLGCYPGSDIGLPGAAALLDVAPAAARALLDRLAAVHLLEAHRPGRYRLHDLLREYAAERLAADRPEAGAAALRRVLDWYVRAANEGRVALGFSRPVPLSRGIGATAVPLPALSGSGAGLEWFEAERGTLVAAVVAAADHDLPDHGWQLAVAMRDFLDRSRYLGDWLAVGRSGLECARRLGDPLAGYQAAFVLGGAYSRAGAHDDADATLRDALRHAERLGDPAKMSRALSVLGVVWQRAGDYDRALACHRQAEIAARPAANTVVRAHALLNYGAVEILAGSYADALEHTREALEIYQEQGLELQESCALANLAAAHQRTAEYSTALDYCRMALEITLRVADVSGQVEVLTTRGEIQLAMGRRDAARDSWEKARGLLRPTDPSYARLDLLLKGLGC</sequence>
<evidence type="ECO:0000313" key="10">
    <source>
        <dbReference type="Proteomes" id="UP000294543"/>
    </source>
</evidence>
<dbReference type="PANTHER" id="PTHR35807:SF1">
    <property type="entry name" value="TRANSCRIPTIONAL REGULATOR REDD"/>
    <property type="match status" value="1"/>
</dbReference>
<name>A0A4R4W397_9ACTN</name>
<dbReference type="SUPFAM" id="SSF46894">
    <property type="entry name" value="C-terminal effector domain of the bipartite response regulators"/>
    <property type="match status" value="1"/>
</dbReference>
<dbReference type="InterPro" id="IPR001867">
    <property type="entry name" value="OmpR/PhoB-type_DNA-bd"/>
</dbReference>
<evidence type="ECO:0000256" key="7">
    <source>
        <dbReference type="SAM" id="MobiDB-lite"/>
    </source>
</evidence>
<dbReference type="InterPro" id="IPR002182">
    <property type="entry name" value="NB-ARC"/>
</dbReference>
<evidence type="ECO:0000259" key="8">
    <source>
        <dbReference type="PROSITE" id="PS51755"/>
    </source>
</evidence>
<dbReference type="SUPFAM" id="SSF52540">
    <property type="entry name" value="P-loop containing nucleoside triphosphate hydrolases"/>
    <property type="match status" value="1"/>
</dbReference>
<dbReference type="InterPro" id="IPR019734">
    <property type="entry name" value="TPR_rpt"/>
</dbReference>
<dbReference type="OrthoDB" id="4054020at2"/>
<dbReference type="GO" id="GO:0043531">
    <property type="term" value="F:ADP binding"/>
    <property type="evidence" value="ECO:0007669"/>
    <property type="project" value="InterPro"/>
</dbReference>
<dbReference type="InterPro" id="IPR005158">
    <property type="entry name" value="BTAD"/>
</dbReference>
<organism evidence="9 10">
    <name type="scientific">Nonomuraea diastatica</name>
    <dbReference type="NCBI Taxonomy" id="1848329"/>
    <lineage>
        <taxon>Bacteria</taxon>
        <taxon>Bacillati</taxon>
        <taxon>Actinomycetota</taxon>
        <taxon>Actinomycetes</taxon>
        <taxon>Streptosporangiales</taxon>
        <taxon>Streptosporangiaceae</taxon>
        <taxon>Nonomuraea</taxon>
    </lineage>
</organism>
<evidence type="ECO:0000313" key="9">
    <source>
        <dbReference type="EMBL" id="TDD12351.1"/>
    </source>
</evidence>
<keyword evidence="4" id="KW-0804">Transcription</keyword>
<dbReference type="Proteomes" id="UP000294543">
    <property type="component" value="Unassembled WGS sequence"/>
</dbReference>
<keyword evidence="2" id="KW-0805">Transcription regulation</keyword>
<dbReference type="CDD" id="cd15831">
    <property type="entry name" value="BTAD"/>
    <property type="match status" value="1"/>
</dbReference>
<dbReference type="Pfam" id="PF00931">
    <property type="entry name" value="NB-ARC"/>
    <property type="match status" value="1"/>
</dbReference>
<dbReference type="GO" id="GO:0003677">
    <property type="term" value="F:DNA binding"/>
    <property type="evidence" value="ECO:0007669"/>
    <property type="project" value="UniProtKB-UniRule"/>
</dbReference>
<reference evidence="9 10" key="1">
    <citation type="submission" date="2019-03" db="EMBL/GenBank/DDBJ databases">
        <title>Draft genome sequences of novel Actinobacteria.</title>
        <authorList>
            <person name="Sahin N."/>
            <person name="Ay H."/>
            <person name="Saygin H."/>
        </authorList>
    </citation>
    <scope>NUCLEOTIDE SEQUENCE [LARGE SCALE GENOMIC DNA]</scope>
    <source>
        <strain evidence="9 10">KC712</strain>
    </source>
</reference>
<keyword evidence="10" id="KW-1185">Reference proteome</keyword>
<dbReference type="GO" id="GO:0006355">
    <property type="term" value="P:regulation of DNA-templated transcription"/>
    <property type="evidence" value="ECO:0007669"/>
    <property type="project" value="InterPro"/>
</dbReference>
<dbReference type="SUPFAM" id="SSF48452">
    <property type="entry name" value="TPR-like"/>
    <property type="match status" value="2"/>
</dbReference>
<dbReference type="PANTHER" id="PTHR35807">
    <property type="entry name" value="TRANSCRIPTIONAL REGULATOR REDD-RELATED"/>
    <property type="match status" value="1"/>
</dbReference>
<accession>A0A4R4W397</accession>
<evidence type="ECO:0000256" key="2">
    <source>
        <dbReference type="ARBA" id="ARBA00023015"/>
    </source>
</evidence>
<gene>
    <name evidence="9" type="ORF">E1294_43875</name>
</gene>
<protein>
    <submittedName>
        <fullName evidence="9">Tetratricopeptide repeat protein</fullName>
    </submittedName>
</protein>
<dbReference type="PROSITE" id="PS51755">
    <property type="entry name" value="OMPR_PHOB"/>
    <property type="match status" value="1"/>
</dbReference>
<comment type="similarity">
    <text evidence="1">Belongs to the AfsR/DnrI/RedD regulatory family.</text>
</comment>
<keyword evidence="3 6" id="KW-0238">DNA-binding</keyword>
<dbReference type="PRINTS" id="PR00364">
    <property type="entry name" value="DISEASERSIST"/>
</dbReference>
<dbReference type="InterPro" id="IPR016032">
    <property type="entry name" value="Sig_transdc_resp-reg_C-effctor"/>
</dbReference>
<dbReference type="SMART" id="SM01043">
    <property type="entry name" value="BTAD"/>
    <property type="match status" value="1"/>
</dbReference>
<dbReference type="Pfam" id="PF00486">
    <property type="entry name" value="Trans_reg_C"/>
    <property type="match status" value="1"/>
</dbReference>
<evidence type="ECO:0000256" key="6">
    <source>
        <dbReference type="PROSITE-ProRule" id="PRU01091"/>
    </source>
</evidence>
<dbReference type="PROSITE" id="PS50005">
    <property type="entry name" value="TPR"/>
    <property type="match status" value="1"/>
</dbReference>